<keyword evidence="4" id="KW-1185">Reference proteome</keyword>
<keyword evidence="2" id="KW-0472">Membrane</keyword>
<keyword evidence="2" id="KW-1133">Transmembrane helix</keyword>
<feature type="region of interest" description="Disordered" evidence="1">
    <location>
        <begin position="420"/>
        <end position="472"/>
    </location>
</feature>
<dbReference type="PANTHER" id="PTHR38426">
    <property type="entry name" value="MAINTENANCE OF TELOMERE CAPPING PROTEIN 4"/>
    <property type="match status" value="1"/>
</dbReference>
<sequence length="1133" mass="125588">MASPNAEANPTPPKIDTTRREGGDLSGLSRGSQKGRRLRHSGGFLLQDTAAAATGSTPSEETQSHKRRHSRRLLQSIRPKSSSKKRDKTRSTDHDGLGITAQPESKTHSPPSSPGRELPVEKTRSPVDESSASHDENPERPALDVEAAQIVDMALRLSQSRRMASQQLPPRLTPLADTTGVSSLRQHLLQQRKISRNGSPRPERAMAPRNSSSLRQALDSFDVTAPDGSYRYHISRSTVARVQKAKEYIELMAQYRRLLGHLPPLRHAGDNPPSTATSVKISSALQPSIGAGRQYNPLQYIRNRKVRARERQTIDGEAQGFKNLEQVTGWVDDVVNWSNTNNQAPGEAQSLPVFASAELQASDATSASASSKTSTTLARRRIDWFVEPENLIADAYWLENGDHKSLIEDRDWNRLYPLASDASLRPSPGPERQNLLSRPVTKESSDEPADSTAADSKTKPDAEQPQTSSRERRLHLRKLHTRHGSSSHVHHDFLRLRRGSTSDLSDSDVELKDPKLQGGAITKSGKDILEKQMMEMIAREERESALRNSRRDESELRRITSEKSDTLSNLPSRIHSRNGSFGDISEPEDKGGREQWYGGSVRSGRLRLDVPANTRSSLEADTAPASPDHALSRDSYVESSPLPSRGASPPRNPFSKVKHYFGDRGGRTGHIDDRIREGGVDADPQGWAADPFTSPIDRKTTSPEPGTPSRRSSRRSSADGRGHQRGSSMRMKSEEAMGMRGIFRAPARIDDVLRTGVSKIGDIIWRKESEPGDGGVMSEETVTDESEAEQRGRQRQGSRTARDASFGRKSYLSQMPAFHTPERHGSGRHTEAPSETKPSRRPSIQSALSDNRPPPRGPQTALTPPSTQPVLGPEPGQDGKTEAETKRPHPLFPPSLSTRHYSSLSRRTDTPHRSQERDHLPISRREIARLRALLLSSGIMAAEISRRANAPRVLPLAPPGPTSHALDWGEIARLSPDEQRLAERPVAPAETYSVAADVMAASVASSTRAWRDGADAFASDVSPSLHSALDTLRIRLAVDLSSEIRSASDAADEAAREATQTQRLRVKRVVDVIEKMLRRRRRRFRWLRRGMWLCVEWVLVGFMWYVWFVVMMLRVLMGIGGGAVRAVKWLLWL</sequence>
<dbReference type="Proteomes" id="UP001187682">
    <property type="component" value="Unassembled WGS sequence"/>
</dbReference>
<feature type="compositionally biased region" description="Basic and acidic residues" evidence="1">
    <location>
        <begin position="820"/>
        <end position="838"/>
    </location>
</feature>
<evidence type="ECO:0000313" key="3">
    <source>
        <dbReference type="EMBL" id="SPO02407.1"/>
    </source>
</evidence>
<proteinExistence type="predicted"/>
<evidence type="ECO:0000313" key="4">
    <source>
        <dbReference type="Proteomes" id="UP001187682"/>
    </source>
</evidence>
<feature type="region of interest" description="Disordered" evidence="1">
    <location>
        <begin position="1"/>
        <end position="143"/>
    </location>
</feature>
<keyword evidence="2" id="KW-0812">Transmembrane</keyword>
<comment type="caution">
    <text evidence="3">The sequence shown here is derived from an EMBL/GenBank/DDBJ whole genome shotgun (WGS) entry which is preliminary data.</text>
</comment>
<evidence type="ECO:0000256" key="1">
    <source>
        <dbReference type="SAM" id="MobiDB-lite"/>
    </source>
</evidence>
<feature type="compositionally biased region" description="Polar residues" evidence="1">
    <location>
        <begin position="895"/>
        <end position="905"/>
    </location>
</feature>
<accession>A0AAE8MXN6</accession>
<feature type="compositionally biased region" description="Basic and acidic residues" evidence="1">
    <location>
        <begin position="118"/>
        <end position="143"/>
    </location>
</feature>
<dbReference type="EMBL" id="ONZQ02000006">
    <property type="protein sequence ID" value="SPO02407.1"/>
    <property type="molecule type" value="Genomic_DNA"/>
</dbReference>
<reference evidence="3" key="1">
    <citation type="submission" date="2018-03" db="EMBL/GenBank/DDBJ databases">
        <authorList>
            <person name="Guldener U."/>
        </authorList>
    </citation>
    <scope>NUCLEOTIDE SEQUENCE</scope>
</reference>
<feature type="transmembrane region" description="Helical" evidence="2">
    <location>
        <begin position="1086"/>
        <end position="1107"/>
    </location>
</feature>
<feature type="compositionally biased region" description="Basic and acidic residues" evidence="1">
    <location>
        <begin position="660"/>
        <end position="679"/>
    </location>
</feature>
<dbReference type="AlphaFoldDB" id="A0AAE8MXN6"/>
<feature type="region of interest" description="Disordered" evidence="1">
    <location>
        <begin position="614"/>
        <end position="735"/>
    </location>
</feature>
<protein>
    <submittedName>
        <fullName evidence="3">Uncharacterized protein</fullName>
    </submittedName>
</protein>
<name>A0AAE8MXN6_9PEZI</name>
<feature type="region of interest" description="Disordered" evidence="1">
    <location>
        <begin position="192"/>
        <end position="212"/>
    </location>
</feature>
<feature type="compositionally biased region" description="Basic and acidic residues" evidence="1">
    <location>
        <begin position="877"/>
        <end position="887"/>
    </location>
</feature>
<gene>
    <name evidence="3" type="ORF">DNG_05080</name>
</gene>
<feature type="region of interest" description="Disordered" evidence="1">
    <location>
        <begin position="765"/>
        <end position="918"/>
    </location>
</feature>
<feature type="compositionally biased region" description="Polar residues" evidence="1">
    <location>
        <begin position="860"/>
        <end position="869"/>
    </location>
</feature>
<feature type="compositionally biased region" description="Basic and acidic residues" evidence="1">
    <location>
        <begin position="906"/>
        <end position="918"/>
    </location>
</feature>
<dbReference type="PANTHER" id="PTHR38426:SF1">
    <property type="entry name" value="MAINTENANCE OF TELOMERE CAPPING PROTEIN 4"/>
    <property type="match status" value="1"/>
</dbReference>
<feature type="compositionally biased region" description="Basic and acidic residues" evidence="1">
    <location>
        <begin position="541"/>
        <end position="565"/>
    </location>
</feature>
<feature type="region of interest" description="Disordered" evidence="1">
    <location>
        <begin position="541"/>
        <end position="600"/>
    </location>
</feature>
<evidence type="ECO:0000256" key="2">
    <source>
        <dbReference type="SAM" id="Phobius"/>
    </source>
</evidence>
<organism evidence="3 4">
    <name type="scientific">Cephalotrichum gorgonifer</name>
    <dbReference type="NCBI Taxonomy" id="2041049"/>
    <lineage>
        <taxon>Eukaryota</taxon>
        <taxon>Fungi</taxon>
        <taxon>Dikarya</taxon>
        <taxon>Ascomycota</taxon>
        <taxon>Pezizomycotina</taxon>
        <taxon>Sordariomycetes</taxon>
        <taxon>Hypocreomycetidae</taxon>
        <taxon>Microascales</taxon>
        <taxon>Microascaceae</taxon>
        <taxon>Cephalotrichum</taxon>
    </lineage>
</organism>
<dbReference type="InterPro" id="IPR038769">
    <property type="entry name" value="MTC4"/>
</dbReference>